<reference evidence="1" key="1">
    <citation type="submission" date="2018-02" db="EMBL/GenBank/DDBJ databases">
        <title>Rhizophora mucronata_Transcriptome.</title>
        <authorList>
            <person name="Meera S.P."/>
            <person name="Sreeshan A."/>
            <person name="Augustine A."/>
        </authorList>
    </citation>
    <scope>NUCLEOTIDE SEQUENCE</scope>
    <source>
        <tissue evidence="1">Leaf</tissue>
    </source>
</reference>
<evidence type="ECO:0000313" key="1">
    <source>
        <dbReference type="EMBL" id="MBX66106.1"/>
    </source>
</evidence>
<proteinExistence type="predicted"/>
<organism evidence="1">
    <name type="scientific">Rhizophora mucronata</name>
    <name type="common">Asiatic mangrove</name>
    <dbReference type="NCBI Taxonomy" id="61149"/>
    <lineage>
        <taxon>Eukaryota</taxon>
        <taxon>Viridiplantae</taxon>
        <taxon>Streptophyta</taxon>
        <taxon>Embryophyta</taxon>
        <taxon>Tracheophyta</taxon>
        <taxon>Spermatophyta</taxon>
        <taxon>Magnoliopsida</taxon>
        <taxon>eudicotyledons</taxon>
        <taxon>Gunneridae</taxon>
        <taxon>Pentapetalae</taxon>
        <taxon>rosids</taxon>
        <taxon>fabids</taxon>
        <taxon>Malpighiales</taxon>
        <taxon>Rhizophoraceae</taxon>
        <taxon>Rhizophora</taxon>
    </lineage>
</organism>
<name>A0A2P2QGP5_RHIMU</name>
<accession>A0A2P2QGP5</accession>
<protein>
    <submittedName>
        <fullName evidence="1">Uncharacterized protein</fullName>
    </submittedName>
</protein>
<dbReference type="EMBL" id="GGEC01085622">
    <property type="protein sequence ID" value="MBX66106.1"/>
    <property type="molecule type" value="Transcribed_RNA"/>
</dbReference>
<dbReference type="AlphaFoldDB" id="A0A2P2QGP5"/>
<sequence length="49" mass="5612">MLIWLMLSCARKWQSNCPCSFIAVERCHEISDWYLVLFSNAFLNGATAA</sequence>